<keyword evidence="9" id="KW-1185">Reference proteome</keyword>
<feature type="compositionally biased region" description="Basic and acidic residues" evidence="6">
    <location>
        <begin position="490"/>
        <end position="500"/>
    </location>
</feature>
<feature type="compositionally biased region" description="Basic and acidic residues" evidence="6">
    <location>
        <begin position="758"/>
        <end position="768"/>
    </location>
</feature>
<evidence type="ECO:0000256" key="4">
    <source>
        <dbReference type="ARBA" id="ARBA00022777"/>
    </source>
</evidence>
<dbReference type="SMART" id="SM00220">
    <property type="entry name" value="S_TKc"/>
    <property type="match status" value="1"/>
</dbReference>
<keyword evidence="4" id="KW-0418">Kinase</keyword>
<dbReference type="FunFam" id="1.10.510.10:FF:000571">
    <property type="entry name" value="Maternal embryonic leucine zipper kinase"/>
    <property type="match status" value="1"/>
</dbReference>
<feature type="compositionally biased region" description="Basic and acidic residues" evidence="6">
    <location>
        <begin position="777"/>
        <end position="787"/>
    </location>
</feature>
<feature type="compositionally biased region" description="Basic and acidic residues" evidence="6">
    <location>
        <begin position="681"/>
        <end position="692"/>
    </location>
</feature>
<dbReference type="Proteomes" id="UP000494165">
    <property type="component" value="Unassembled WGS sequence"/>
</dbReference>
<dbReference type="Gene3D" id="3.30.200.20">
    <property type="entry name" value="Phosphorylase Kinase, domain 1"/>
    <property type="match status" value="1"/>
</dbReference>
<feature type="compositionally biased region" description="Low complexity" evidence="6">
    <location>
        <begin position="1"/>
        <end position="15"/>
    </location>
</feature>
<dbReference type="PROSITE" id="PS50011">
    <property type="entry name" value="PROTEIN_KINASE_DOM"/>
    <property type="match status" value="1"/>
</dbReference>
<dbReference type="GO" id="GO:0043065">
    <property type="term" value="P:positive regulation of apoptotic process"/>
    <property type="evidence" value="ECO:0007669"/>
    <property type="project" value="TreeGrafter"/>
</dbReference>
<dbReference type="Pfam" id="PF00069">
    <property type="entry name" value="Pkinase"/>
    <property type="match status" value="1"/>
</dbReference>
<proteinExistence type="predicted"/>
<dbReference type="PANTHER" id="PTHR24342:SF12">
    <property type="entry name" value="DEATH-ASSOCIATED PROTEIN KINASE RELATED"/>
    <property type="match status" value="1"/>
</dbReference>
<evidence type="ECO:0000313" key="8">
    <source>
        <dbReference type="EMBL" id="CAB3362475.1"/>
    </source>
</evidence>
<evidence type="ECO:0000313" key="9">
    <source>
        <dbReference type="Proteomes" id="UP000494165"/>
    </source>
</evidence>
<protein>
    <recommendedName>
        <fullName evidence="7">Protein kinase domain-containing protein</fullName>
    </recommendedName>
</protein>
<accession>A0A8S1C3A0</accession>
<feature type="compositionally biased region" description="Polar residues" evidence="6">
    <location>
        <begin position="716"/>
        <end position="726"/>
    </location>
</feature>
<evidence type="ECO:0000256" key="5">
    <source>
        <dbReference type="ARBA" id="ARBA00022840"/>
    </source>
</evidence>
<feature type="region of interest" description="Disordered" evidence="6">
    <location>
        <begin position="1"/>
        <end position="27"/>
    </location>
</feature>
<dbReference type="InterPro" id="IPR008271">
    <property type="entry name" value="Ser/Thr_kinase_AS"/>
</dbReference>
<dbReference type="GO" id="GO:0005524">
    <property type="term" value="F:ATP binding"/>
    <property type="evidence" value="ECO:0007669"/>
    <property type="project" value="UniProtKB-KW"/>
</dbReference>
<feature type="region of interest" description="Disordered" evidence="6">
    <location>
        <begin position="642"/>
        <end position="847"/>
    </location>
</feature>
<keyword evidence="5" id="KW-0067">ATP-binding</keyword>
<dbReference type="SUPFAM" id="SSF56112">
    <property type="entry name" value="Protein kinase-like (PK-like)"/>
    <property type="match status" value="1"/>
</dbReference>
<comment type="caution">
    <text evidence="8">The sequence shown here is derived from an EMBL/GenBank/DDBJ whole genome shotgun (WGS) entry which is preliminary data.</text>
</comment>
<dbReference type="OrthoDB" id="74764at2759"/>
<dbReference type="GO" id="GO:0035556">
    <property type="term" value="P:intracellular signal transduction"/>
    <property type="evidence" value="ECO:0007669"/>
    <property type="project" value="TreeGrafter"/>
</dbReference>
<dbReference type="AlphaFoldDB" id="A0A8S1C3A0"/>
<keyword evidence="3" id="KW-0547">Nucleotide-binding</keyword>
<feature type="region of interest" description="Disordered" evidence="6">
    <location>
        <begin position="464"/>
        <end position="522"/>
    </location>
</feature>
<evidence type="ECO:0000256" key="3">
    <source>
        <dbReference type="ARBA" id="ARBA00022741"/>
    </source>
</evidence>
<organism evidence="8 9">
    <name type="scientific">Cloeon dipterum</name>
    <dbReference type="NCBI Taxonomy" id="197152"/>
    <lineage>
        <taxon>Eukaryota</taxon>
        <taxon>Metazoa</taxon>
        <taxon>Ecdysozoa</taxon>
        <taxon>Arthropoda</taxon>
        <taxon>Hexapoda</taxon>
        <taxon>Insecta</taxon>
        <taxon>Pterygota</taxon>
        <taxon>Palaeoptera</taxon>
        <taxon>Ephemeroptera</taxon>
        <taxon>Pisciforma</taxon>
        <taxon>Baetidae</taxon>
        <taxon>Cloeon</taxon>
    </lineage>
</organism>
<dbReference type="Gene3D" id="1.10.510.10">
    <property type="entry name" value="Transferase(Phosphotransferase) domain 1"/>
    <property type="match status" value="1"/>
</dbReference>
<feature type="region of interest" description="Disordered" evidence="6">
    <location>
        <begin position="534"/>
        <end position="588"/>
    </location>
</feature>
<dbReference type="InterPro" id="IPR011009">
    <property type="entry name" value="Kinase-like_dom_sf"/>
</dbReference>
<dbReference type="PANTHER" id="PTHR24342">
    <property type="entry name" value="SERINE/THREONINE-PROTEIN KINASE 17"/>
    <property type="match status" value="1"/>
</dbReference>
<dbReference type="InterPro" id="IPR000719">
    <property type="entry name" value="Prot_kinase_dom"/>
</dbReference>
<keyword evidence="2" id="KW-0808">Transferase</keyword>
<evidence type="ECO:0000259" key="7">
    <source>
        <dbReference type="PROSITE" id="PS50011"/>
    </source>
</evidence>
<feature type="compositionally biased region" description="Basic and acidic residues" evidence="6">
    <location>
        <begin position="703"/>
        <end position="713"/>
    </location>
</feature>
<sequence length="847" mass="94153">MIFPTGGSAAAVDGPGPSGGGRVRRMRGGSKKVVQWRQQNVQQGLVIVDETQLAKLIKREPIEKYYDMDPAPFATGMFASVRRCRSKETGHLFAAKFCSRVRYGEDCSAEIYHELTLLSLCAPSPRIIRLHDVFETAKEVIIVSEYAPGGDLQTIIDENMVPFESDVQHFVRQLVEGLAYIHDRKIVHLDIKPQNIVMMGPFPECDIKLCDFEISRVLLEGVEVREILGTPDYVAPEIIHYEPITFGADMWSLGVTVYVLLTGFSPFGGETDQETFTNISRCDLDFPAELFEDVSAEAQDFVARLLVRQPNKRMTSKECLRHPWLAKKSRTPLGGSVKNIATRSESPITPQIASHASQKNLRKYMSKSREALFERVSGSNLRKNLSKSRERLCESQFSLVSKSREKLLMLEPSSRSIEKLYGLRSLSKSQDALTMSARELFALSPALAKQHRLRYQSECVALSPRDAEAPTPTPEIVSTPEITITTIEDAEPKAESDQSPKKGSKTACIAPAKINSPKKEPVDGSLLLQEEDKENKQMPHACQPEEQEPEVEQAPKDETDKAPGNKPARRKSYSPTSSEEEEPRYSVAQLVTAFNTNDQMAANSAKTFDKSLPSKLKFVSSFPTGPNALRLFIPDIVFEDSKRKRSPMPRVAGSNLDPLAEIKEQSATSPENSVSPVPSVDDGKVLLDDRNNNSHGQFLKVGSSEEVRPKEANRLFNRSGSLSSEASGYDTLSGASSLVSLEEPSPPSSLNPVVEIISEAKSEEKVAHEEEEEEEDKSSPEPPDFKPKTPRQRSSSLQVDSLRPPWGTVCIGSYSRAMERFNNKSNQPKSERQRRKSTPLIKTTARN</sequence>
<dbReference type="GO" id="GO:0005634">
    <property type="term" value="C:nucleus"/>
    <property type="evidence" value="ECO:0007669"/>
    <property type="project" value="TreeGrafter"/>
</dbReference>
<gene>
    <name evidence="8" type="ORF">CLODIP_2_CD14345</name>
</gene>
<evidence type="ECO:0000256" key="6">
    <source>
        <dbReference type="SAM" id="MobiDB-lite"/>
    </source>
</evidence>
<keyword evidence="1" id="KW-0723">Serine/threonine-protein kinase</keyword>
<evidence type="ECO:0000256" key="1">
    <source>
        <dbReference type="ARBA" id="ARBA00022527"/>
    </source>
</evidence>
<name>A0A8S1C3A0_9INSE</name>
<feature type="compositionally biased region" description="Low complexity" evidence="6">
    <location>
        <begin position="669"/>
        <end position="680"/>
    </location>
</feature>
<reference evidence="8 9" key="1">
    <citation type="submission" date="2020-04" db="EMBL/GenBank/DDBJ databases">
        <authorList>
            <person name="Alioto T."/>
            <person name="Alioto T."/>
            <person name="Gomez Garrido J."/>
        </authorList>
    </citation>
    <scope>NUCLEOTIDE SEQUENCE [LARGE SCALE GENOMIC DNA]</scope>
</reference>
<feature type="compositionally biased region" description="Basic and acidic residues" evidence="6">
    <location>
        <begin position="553"/>
        <end position="563"/>
    </location>
</feature>
<dbReference type="EMBL" id="CADEPI010000009">
    <property type="protein sequence ID" value="CAB3362475.1"/>
    <property type="molecule type" value="Genomic_DNA"/>
</dbReference>
<dbReference type="GO" id="GO:0004674">
    <property type="term" value="F:protein serine/threonine kinase activity"/>
    <property type="evidence" value="ECO:0007669"/>
    <property type="project" value="UniProtKB-KW"/>
</dbReference>
<evidence type="ECO:0000256" key="2">
    <source>
        <dbReference type="ARBA" id="ARBA00022679"/>
    </source>
</evidence>
<dbReference type="PROSITE" id="PS00108">
    <property type="entry name" value="PROTEIN_KINASE_ST"/>
    <property type="match status" value="1"/>
</dbReference>
<feature type="domain" description="Protein kinase" evidence="7">
    <location>
        <begin position="67"/>
        <end position="325"/>
    </location>
</feature>